<dbReference type="AlphaFoldDB" id="A0A162Y5E7"/>
<dbReference type="VEuPathDB" id="FungiDB:PHYBLDRAFT_69679"/>
<dbReference type="RefSeq" id="XP_018296415.1">
    <property type="nucleotide sequence ID" value="XM_018442144.1"/>
</dbReference>
<dbReference type="GeneID" id="29003050"/>
<evidence type="ECO:0000313" key="3">
    <source>
        <dbReference type="Proteomes" id="UP000077315"/>
    </source>
</evidence>
<dbReference type="Proteomes" id="UP000077315">
    <property type="component" value="Unassembled WGS sequence"/>
</dbReference>
<feature type="region of interest" description="Disordered" evidence="1">
    <location>
        <begin position="78"/>
        <end position="107"/>
    </location>
</feature>
<organism evidence="2 3">
    <name type="scientific">Phycomyces blakesleeanus (strain ATCC 8743b / DSM 1359 / FGSC 10004 / NBRC 33097 / NRRL 1555)</name>
    <dbReference type="NCBI Taxonomy" id="763407"/>
    <lineage>
        <taxon>Eukaryota</taxon>
        <taxon>Fungi</taxon>
        <taxon>Fungi incertae sedis</taxon>
        <taxon>Mucoromycota</taxon>
        <taxon>Mucoromycotina</taxon>
        <taxon>Mucoromycetes</taxon>
        <taxon>Mucorales</taxon>
        <taxon>Phycomycetaceae</taxon>
        <taxon>Phycomyces</taxon>
    </lineage>
</organism>
<feature type="compositionally biased region" description="Basic and acidic residues" evidence="1">
    <location>
        <begin position="84"/>
        <end position="107"/>
    </location>
</feature>
<gene>
    <name evidence="2" type="ORF">PHYBLDRAFT_69679</name>
</gene>
<sequence>MGNSCMDGSNEITIELSTISTIYNENLFYVIWYLYKEKYSIPINCCSKFEALNSKVKLVSSLCFASFVSARSPAQFKSESTIRPAEDGPEGRIRETEPEKKKQSRKYEGGGVKVGCLICDLIFELHS</sequence>
<proteinExistence type="predicted"/>
<accession>A0A162Y5E7</accession>
<evidence type="ECO:0000256" key="1">
    <source>
        <dbReference type="SAM" id="MobiDB-lite"/>
    </source>
</evidence>
<evidence type="ECO:0000313" key="2">
    <source>
        <dbReference type="EMBL" id="OAD78375.1"/>
    </source>
</evidence>
<keyword evidence="3" id="KW-1185">Reference proteome</keyword>
<dbReference type="InParanoid" id="A0A162Y5E7"/>
<protein>
    <submittedName>
        <fullName evidence="2">Uncharacterized protein</fullName>
    </submittedName>
</protein>
<dbReference type="EMBL" id="KV440973">
    <property type="protein sequence ID" value="OAD78375.1"/>
    <property type="molecule type" value="Genomic_DNA"/>
</dbReference>
<reference evidence="3" key="1">
    <citation type="submission" date="2015-06" db="EMBL/GenBank/DDBJ databases">
        <title>Expansion of signal transduction pathways in fungi by whole-genome duplication.</title>
        <authorList>
            <consortium name="DOE Joint Genome Institute"/>
            <person name="Corrochano L.M."/>
            <person name="Kuo A."/>
            <person name="Marcet-Houben M."/>
            <person name="Polaino S."/>
            <person name="Salamov A."/>
            <person name="Villalobos J.M."/>
            <person name="Alvarez M.I."/>
            <person name="Avalos J."/>
            <person name="Benito E.P."/>
            <person name="Benoit I."/>
            <person name="Burger G."/>
            <person name="Camino L.P."/>
            <person name="Canovas D."/>
            <person name="Cerda-Olmedo E."/>
            <person name="Cheng J.-F."/>
            <person name="Dominguez A."/>
            <person name="Elias M."/>
            <person name="Eslava A.P."/>
            <person name="Glaser F."/>
            <person name="Grimwood J."/>
            <person name="Gutierrez G."/>
            <person name="Heitman J."/>
            <person name="Henrissat B."/>
            <person name="Iturriaga E.A."/>
            <person name="Lang B.F."/>
            <person name="Lavin J.L."/>
            <person name="Lee S."/>
            <person name="Li W."/>
            <person name="Lindquist E."/>
            <person name="Lopez-Garcia S."/>
            <person name="Luque E.M."/>
            <person name="Marcos A.T."/>
            <person name="Martin J."/>
            <person name="McCluskey K."/>
            <person name="Medina H.R."/>
            <person name="Miralles-Duran A."/>
            <person name="Miyazaki A."/>
            <person name="Munoz-Torres E."/>
            <person name="Oguiza J.A."/>
            <person name="Ohm R."/>
            <person name="Olmedo M."/>
            <person name="Orejas M."/>
            <person name="Ortiz-Castellanos L."/>
            <person name="Pisabarro A.G."/>
            <person name="Rodriguez-Romero J."/>
            <person name="Ruiz-Herrera J."/>
            <person name="Ruiz-Vazquez R."/>
            <person name="Sanz C."/>
            <person name="Schackwitz W."/>
            <person name="Schmutz J."/>
            <person name="Shahriari M."/>
            <person name="Shelest E."/>
            <person name="Silva-Franco F."/>
            <person name="Soanes D."/>
            <person name="Syed K."/>
            <person name="Tagua V.G."/>
            <person name="Talbot N.J."/>
            <person name="Thon M."/>
            <person name="De vries R.P."/>
            <person name="Wiebenga A."/>
            <person name="Yadav J.S."/>
            <person name="Braun E.L."/>
            <person name="Baker S."/>
            <person name="Garre V."/>
            <person name="Horwitz B."/>
            <person name="Torres-Martinez S."/>
            <person name="Idnurm A."/>
            <person name="Herrera-Estrella A."/>
            <person name="Gabaldon T."/>
            <person name="Grigoriev I.V."/>
        </authorList>
    </citation>
    <scope>NUCLEOTIDE SEQUENCE [LARGE SCALE GENOMIC DNA]</scope>
    <source>
        <strain evidence="3">NRRL 1555(-)</strain>
    </source>
</reference>
<name>A0A162Y5E7_PHYB8</name>